<dbReference type="InterPro" id="IPR032821">
    <property type="entry name" value="PKS_assoc"/>
</dbReference>
<evidence type="ECO:0000259" key="7">
    <source>
        <dbReference type="PROSITE" id="PS52004"/>
    </source>
</evidence>
<evidence type="ECO:0000256" key="2">
    <source>
        <dbReference type="ARBA" id="ARBA00022553"/>
    </source>
</evidence>
<dbReference type="SMART" id="SM00825">
    <property type="entry name" value="PKS_KS"/>
    <property type="match status" value="1"/>
</dbReference>
<dbReference type="PRINTS" id="PR01483">
    <property type="entry name" value="FASYNTHASE"/>
</dbReference>
<dbReference type="SUPFAM" id="SSF56801">
    <property type="entry name" value="Acetyl-CoA synthetase-like"/>
    <property type="match status" value="1"/>
</dbReference>
<dbReference type="SUPFAM" id="SSF55048">
    <property type="entry name" value="Probable ACP-binding domain of malonyl-CoA ACP transacylase"/>
    <property type="match status" value="1"/>
</dbReference>
<dbReference type="InterPro" id="IPR014031">
    <property type="entry name" value="Ketoacyl_synth_C"/>
</dbReference>
<reference evidence="8 9" key="1">
    <citation type="submission" date="2024-03" db="EMBL/GenBank/DDBJ databases">
        <title>Novel species of the genus Variovorax.</title>
        <authorList>
            <person name="Liu Q."/>
            <person name="Xin Y.-H."/>
        </authorList>
    </citation>
    <scope>NUCLEOTIDE SEQUENCE [LARGE SCALE GENOMIC DNA]</scope>
    <source>
        <strain evidence="8 9">KACC 18501</strain>
    </source>
</reference>
<dbReference type="InterPro" id="IPR016039">
    <property type="entry name" value="Thiolase-like"/>
</dbReference>
<feature type="domain" description="Ketosynthase family 3 (KS3)" evidence="7">
    <location>
        <begin position="613"/>
        <end position="1039"/>
    </location>
</feature>
<keyword evidence="1" id="KW-0596">Phosphopantetheine</keyword>
<protein>
    <submittedName>
        <fullName evidence="8">Amino acid adenylation domain-containing protein</fullName>
    </submittedName>
</protein>
<gene>
    <name evidence="8" type="ORF">WKW80_00580</name>
</gene>
<dbReference type="Gene3D" id="2.30.38.10">
    <property type="entry name" value="Luciferase, Domain 3"/>
    <property type="match status" value="1"/>
</dbReference>
<dbReference type="PANTHER" id="PTHR43775:SF51">
    <property type="entry name" value="INACTIVE PHENOLPHTHIOCEROL SYNTHESIS POLYKETIDE SYNTHASE TYPE I PKS1-RELATED"/>
    <property type="match status" value="1"/>
</dbReference>
<dbReference type="PROSITE" id="PS50075">
    <property type="entry name" value="CARRIER"/>
    <property type="match status" value="2"/>
</dbReference>
<comment type="similarity">
    <text evidence="4">In the C-terminal section; belongs to the NRP synthetase family.</text>
</comment>
<dbReference type="InterPro" id="IPR020841">
    <property type="entry name" value="PKS_Beta-ketoAc_synthase_dom"/>
</dbReference>
<dbReference type="Gene3D" id="3.30.559.30">
    <property type="entry name" value="Nonribosomal peptide synthetase, condensation domain"/>
    <property type="match status" value="1"/>
</dbReference>
<dbReference type="Gene3D" id="3.30.559.10">
    <property type="entry name" value="Chloramphenicol acetyltransferase-like domain"/>
    <property type="match status" value="1"/>
</dbReference>
<dbReference type="InterPro" id="IPR001227">
    <property type="entry name" value="Ac_transferase_dom_sf"/>
</dbReference>
<dbReference type="PROSITE" id="PS00455">
    <property type="entry name" value="AMP_BINDING"/>
    <property type="match status" value="1"/>
</dbReference>
<feature type="region of interest" description="Disordered" evidence="5">
    <location>
        <begin position="1498"/>
        <end position="1521"/>
    </location>
</feature>
<keyword evidence="3" id="KW-0808">Transferase</keyword>
<dbReference type="Gene3D" id="3.40.47.10">
    <property type="match status" value="1"/>
</dbReference>
<dbReference type="Pfam" id="PF00501">
    <property type="entry name" value="AMP-binding"/>
    <property type="match status" value="1"/>
</dbReference>
<evidence type="ECO:0000259" key="6">
    <source>
        <dbReference type="PROSITE" id="PS50075"/>
    </source>
</evidence>
<dbReference type="InterPro" id="IPR016036">
    <property type="entry name" value="Malonyl_transacylase_ACP-bd"/>
</dbReference>
<dbReference type="InterPro" id="IPR036736">
    <property type="entry name" value="ACP-like_sf"/>
</dbReference>
<evidence type="ECO:0000256" key="5">
    <source>
        <dbReference type="SAM" id="MobiDB-lite"/>
    </source>
</evidence>
<dbReference type="SMART" id="SM00823">
    <property type="entry name" value="PKS_PP"/>
    <property type="match status" value="2"/>
</dbReference>
<dbReference type="CDD" id="cd00833">
    <property type="entry name" value="PKS"/>
    <property type="match status" value="1"/>
</dbReference>
<dbReference type="InterPro" id="IPR001242">
    <property type="entry name" value="Condensation_dom"/>
</dbReference>
<dbReference type="Pfam" id="PF16197">
    <property type="entry name" value="KAsynt_C_assoc"/>
    <property type="match status" value="1"/>
</dbReference>
<dbReference type="EMBL" id="JBBKZV010000001">
    <property type="protein sequence ID" value="MEJ8820528.1"/>
    <property type="molecule type" value="Genomic_DNA"/>
</dbReference>
<dbReference type="NCBIfam" id="TIGR01733">
    <property type="entry name" value="AA-adenyl-dom"/>
    <property type="match status" value="1"/>
</dbReference>
<dbReference type="PANTHER" id="PTHR43775">
    <property type="entry name" value="FATTY ACID SYNTHASE"/>
    <property type="match status" value="1"/>
</dbReference>
<evidence type="ECO:0000256" key="4">
    <source>
        <dbReference type="ARBA" id="ARBA00029443"/>
    </source>
</evidence>
<dbReference type="InterPro" id="IPR020806">
    <property type="entry name" value="PKS_PP-bd"/>
</dbReference>
<dbReference type="InterPro" id="IPR010071">
    <property type="entry name" value="AA_adenyl_dom"/>
</dbReference>
<dbReference type="Gene3D" id="3.30.70.3290">
    <property type="match status" value="1"/>
</dbReference>
<dbReference type="InterPro" id="IPR020845">
    <property type="entry name" value="AMP-binding_CS"/>
</dbReference>
<dbReference type="Gene3D" id="3.40.50.980">
    <property type="match status" value="2"/>
</dbReference>
<keyword evidence="2" id="KW-0597">Phosphoprotein</keyword>
<dbReference type="InterPro" id="IPR014043">
    <property type="entry name" value="Acyl_transferase_dom"/>
</dbReference>
<dbReference type="InterPro" id="IPR045851">
    <property type="entry name" value="AMP-bd_C_sf"/>
</dbReference>
<dbReference type="RefSeq" id="WP_340361589.1">
    <property type="nucleotide sequence ID" value="NZ_JBBKZV010000001.1"/>
</dbReference>
<dbReference type="Gene3D" id="1.10.1200.10">
    <property type="entry name" value="ACP-like"/>
    <property type="match status" value="2"/>
</dbReference>
<sequence>MNSSTYQRFTRLFEARAAAHPDRVAVMFRGTPMTYGELDARAEGIARQLRSLGVVRNDLVGLHVERSVGMLAAMLGIHKAGGAYVPLDTAFPRERLDHIVEDAQLRYLIHHGAIKLSVPPVHCIDLAIEPATAAVAAAVVEAGEDDPRDLAYVMYTSGSTGKPKGVKVHHGAVLNFLRSMQQTPGLDESDVLVAVTTPSFDISVLELFLPLVTGARIALASKEETMDGQQLAELIRASGATVMQATPATWRMLFLADWKGAPKLKVLCGGEMLDNPLAQKICGVTASLWNMYGPTETTVWSTCCQIKDPAAPISVGYPILNTTVHVLDEAMRPLPAGSSGELYIGGDGVTLGYTQEALTTARFVRDVFSDDPQARLYRTGDVASFNTDGSLQIVGRMDEQVKVRGFRIELNDVQKHMLECPGVEQGAVVCRRDPLGENQLVAFIVTQAPGSADQRSIKAFLTTRLPEYMVPSSVFTLDSLPLTPNGKVDKKVLATAAFEDDGDSGDVSQTEADATDLRAMLTAIVARLVKLHDVDPDANLFDLGIDSLQANYIAATLSKRARCRVSVGDLFEHPTVNSFLAHQDDKLYLEKVRESARARMALRQRKGAAGADGEAIAIIGMAGRFPGANTIDEFWTVLSEGLDTVTRFTPEEDDPAVDVQDRENPNYIRARGMIKNPEMFDASFFGVSPNEAAVMDPQQRVFLEIAWEAMENAGYDPDRFEGLFGVYAGMGNNFYYYHNVSTRPNLIRMVGEVQVEIGREKDHIATLVSHKLNLTGPSVSVHTACSTGLVCIDNACQSLLSYQCDAAVAGAIELRTPQMSGQMHEPSGIFTGDGRCRPFSDNASGTMFSDSAGVVVLKRLSDAIADHDNILAVIRGSAVNHDGLGKKSYLAPSVKGQMEVIATAQARARILPSSVTYMEAHGTATPVGDPIEFQALRNVFELDSKQKNYCALGSVKGNLGHPTTAAGAIGVIKTALALQHKKIPPLVNFNAINPNIDIENSPFYINTQLIDWAPGNNARRAGISSFGFCGTNAHVVIEESPEVPRAAGRPARPWLPVLLSAATETALKELTERVGAAFAADAAPRPVDAAFTLAVGRKRLKQRRFALCDITRPGQFEEISAPRKAASNATPELSFLFPGQGAQYLGMGHDLYQTEPAFKAAFDRCADLLLPHLGEDLRRLVMGIGAEADDKAEREAKLNSTHITQPAMFCIEYSLATLWMSWGVQPAVLCGHSIGEYVCAVLAGVFSLEDGIRIIAARGRLMGALPRGVMLSVRLAQQDLAADLEGTRLSVAAINSPSLCVVAGPAEEIDALMAKLDARAVRCQKLHTSHAFHSWMMEPAVQPFLDIVREVRLSAPRIQIVSTVTGLELTAAQAQDPNYWASHITRPVNFSAAIKTLWDQENRVILEIGPRGSMSSLAMTQAVHKGKQVAIPSLADSSEDHAECRALARAIGQLWVNRVEVDWNAYFQDDVAYRVPLPTYPFERKRYWVEPANVRTATPTATDTTSQPMGDTEEAAAADPDTASQRIVKELRTILEEVSGENMQEADLSATFFELGLDSLLLTPITYMVKERFAVTITFRQLLRDLSSLGALSAHLLAQMPARSGAAASPAATAAQTEAPASPVATLRAIPTTVAQRAMLAAEAADAQAGLAHLESVAIEFAGVPRKESLEAAIESLCDAHDMLRASFVADGSAAHAEARSRPEIRWVDTDANGVQATIDAEMRRPFDLASAPLVRFSVLRIDAQRQMLVMTAHSAVCDRWSIDVLIEELAHAYSQHVETGSVAPPVAEQFVDYAAREAAFLASPRAQAQQAHWALELAGAPRAPEFKGAAASSQDAGGELAHAAFVVDAPTLAALKDASANWRCSLFNTLFGALHVVLHRHVAGGSVVVATPFAGQSAANMPRLIGACTNLLPIRTANAGARPFTELLQEVQGKLIAAYENQDTLVEPVAMAFVHTQRLRAITHIFKGLEADYRFNARADQDSGVVFDVLEYDDKLMVDCTWKAGLFSSVQMAQVFADYRDQLFELAATARIAAPVAVPSPALVSELSDG</sequence>
<dbReference type="SMART" id="SM00827">
    <property type="entry name" value="PKS_AT"/>
    <property type="match status" value="1"/>
</dbReference>
<feature type="domain" description="Carrier" evidence="6">
    <location>
        <begin position="1522"/>
        <end position="1600"/>
    </location>
</feature>
<dbReference type="Pfam" id="PF00698">
    <property type="entry name" value="Acyl_transf_1"/>
    <property type="match status" value="1"/>
</dbReference>
<dbReference type="Pfam" id="PF00550">
    <property type="entry name" value="PP-binding"/>
    <property type="match status" value="2"/>
</dbReference>
<dbReference type="SUPFAM" id="SSF52151">
    <property type="entry name" value="FabD/lysophospholipase-like"/>
    <property type="match status" value="1"/>
</dbReference>
<proteinExistence type="inferred from homology"/>
<dbReference type="Pfam" id="PF00668">
    <property type="entry name" value="Condensation"/>
    <property type="match status" value="1"/>
</dbReference>
<dbReference type="Gene3D" id="3.30.300.30">
    <property type="match status" value="1"/>
</dbReference>
<comment type="caution">
    <text evidence="8">The sequence shown here is derived from an EMBL/GenBank/DDBJ whole genome shotgun (WGS) entry which is preliminary data.</text>
</comment>
<evidence type="ECO:0000313" key="9">
    <source>
        <dbReference type="Proteomes" id="UP001363010"/>
    </source>
</evidence>
<dbReference type="InterPro" id="IPR025110">
    <property type="entry name" value="AMP-bd_C"/>
</dbReference>
<dbReference type="PROSITE" id="PS52004">
    <property type="entry name" value="KS3_2"/>
    <property type="match status" value="1"/>
</dbReference>
<evidence type="ECO:0000256" key="3">
    <source>
        <dbReference type="ARBA" id="ARBA00022679"/>
    </source>
</evidence>
<evidence type="ECO:0000256" key="1">
    <source>
        <dbReference type="ARBA" id="ARBA00022450"/>
    </source>
</evidence>
<dbReference type="Proteomes" id="UP001363010">
    <property type="component" value="Unassembled WGS sequence"/>
</dbReference>
<dbReference type="Pfam" id="PF02801">
    <property type="entry name" value="Ketoacyl-synt_C"/>
    <property type="match status" value="1"/>
</dbReference>
<dbReference type="SUPFAM" id="SSF52777">
    <property type="entry name" value="CoA-dependent acyltransferases"/>
    <property type="match status" value="2"/>
</dbReference>
<organism evidence="8 9">
    <name type="scientific">Variovorax humicola</name>
    <dbReference type="NCBI Taxonomy" id="1769758"/>
    <lineage>
        <taxon>Bacteria</taxon>
        <taxon>Pseudomonadati</taxon>
        <taxon>Pseudomonadota</taxon>
        <taxon>Betaproteobacteria</taxon>
        <taxon>Burkholderiales</taxon>
        <taxon>Comamonadaceae</taxon>
        <taxon>Variovorax</taxon>
    </lineage>
</organism>
<name>A0ABU8VSC3_9BURK</name>
<dbReference type="InterPro" id="IPR016035">
    <property type="entry name" value="Acyl_Trfase/lysoPLipase"/>
</dbReference>
<dbReference type="Pfam" id="PF00109">
    <property type="entry name" value="ketoacyl-synt"/>
    <property type="match status" value="1"/>
</dbReference>
<dbReference type="SUPFAM" id="SSF47336">
    <property type="entry name" value="ACP-like"/>
    <property type="match status" value="2"/>
</dbReference>
<dbReference type="Pfam" id="PF13193">
    <property type="entry name" value="AMP-binding_C"/>
    <property type="match status" value="1"/>
</dbReference>
<dbReference type="InterPro" id="IPR014030">
    <property type="entry name" value="Ketoacyl_synth_N"/>
</dbReference>
<accession>A0ABU8VSC3</accession>
<dbReference type="InterPro" id="IPR003965">
    <property type="entry name" value="Fatty_acid_synthase"/>
</dbReference>
<dbReference type="InterPro" id="IPR023213">
    <property type="entry name" value="CAT-like_dom_sf"/>
</dbReference>
<dbReference type="Gene3D" id="3.40.366.10">
    <property type="entry name" value="Malonyl-Coenzyme A Acyl Carrier Protein, domain 2"/>
    <property type="match status" value="1"/>
</dbReference>
<dbReference type="InterPro" id="IPR000873">
    <property type="entry name" value="AMP-dep_synth/lig_dom"/>
</dbReference>
<evidence type="ECO:0000313" key="8">
    <source>
        <dbReference type="EMBL" id="MEJ8820528.1"/>
    </source>
</evidence>
<dbReference type="InterPro" id="IPR018201">
    <property type="entry name" value="Ketoacyl_synth_AS"/>
</dbReference>
<keyword evidence="9" id="KW-1185">Reference proteome</keyword>
<feature type="domain" description="Carrier" evidence="6">
    <location>
        <begin position="512"/>
        <end position="587"/>
    </location>
</feature>
<dbReference type="PROSITE" id="PS00606">
    <property type="entry name" value="KS3_1"/>
    <property type="match status" value="1"/>
</dbReference>
<dbReference type="SUPFAM" id="SSF53901">
    <property type="entry name" value="Thiolase-like"/>
    <property type="match status" value="1"/>
</dbReference>
<dbReference type="InterPro" id="IPR009081">
    <property type="entry name" value="PP-bd_ACP"/>
</dbReference>
<dbReference type="InterPro" id="IPR050091">
    <property type="entry name" value="PKS_NRPS_Biosynth_Enz"/>
</dbReference>